<proteinExistence type="predicted"/>
<name>A0A5R8MKN5_9GAMM</name>
<dbReference type="SMART" id="SM00226">
    <property type="entry name" value="LMWPc"/>
    <property type="match status" value="1"/>
</dbReference>
<dbReference type="PANTHER" id="PTHR43428:SF1">
    <property type="entry name" value="ARSENATE REDUCTASE"/>
    <property type="match status" value="1"/>
</dbReference>
<protein>
    <submittedName>
        <fullName evidence="3">Arsenate reductase ArsC</fullName>
    </submittedName>
</protein>
<keyword evidence="1" id="KW-0059">Arsenical resistance</keyword>
<dbReference type="Proteomes" id="UP000306973">
    <property type="component" value="Unassembled WGS sequence"/>
</dbReference>
<gene>
    <name evidence="3" type="ORF">FEI13_04365</name>
</gene>
<reference evidence="3 4" key="1">
    <citation type="journal article" date="2007" name="Int. J. Syst. Evol. Microbiol.">
        <title>Halomonas saccharevitans sp. nov., Halomonas arcis sp. nov. and Halomonas subterranea sp. nov., halophilic bacteria isolated from hypersaline environments of China.</title>
        <authorList>
            <person name="Xu X.W."/>
            <person name="Wu Y.H."/>
            <person name="Zhou Z."/>
            <person name="Wang C.S."/>
            <person name="Zhou Y.G."/>
            <person name="Zhang H.B."/>
            <person name="Wang Y."/>
            <person name="Wu M."/>
        </authorList>
    </citation>
    <scope>NUCLEOTIDE SEQUENCE [LARGE SCALE GENOMIC DNA]</scope>
    <source>
        <strain evidence="3 4">TBZ3</strain>
    </source>
</reference>
<dbReference type="CDD" id="cd16345">
    <property type="entry name" value="LMWP_ArsC"/>
    <property type="match status" value="1"/>
</dbReference>
<dbReference type="AlphaFoldDB" id="A0A5R8MKN5"/>
<evidence type="ECO:0000313" key="4">
    <source>
        <dbReference type="Proteomes" id="UP000306973"/>
    </source>
</evidence>
<organism evidence="3 4">
    <name type="scientific">Halomonas urmiana</name>
    <dbReference type="NCBI Taxonomy" id="490901"/>
    <lineage>
        <taxon>Bacteria</taxon>
        <taxon>Pseudomonadati</taxon>
        <taxon>Pseudomonadota</taxon>
        <taxon>Gammaproteobacteria</taxon>
        <taxon>Oceanospirillales</taxon>
        <taxon>Halomonadaceae</taxon>
        <taxon>Halomonas</taxon>
    </lineage>
</organism>
<dbReference type="SUPFAM" id="SSF52788">
    <property type="entry name" value="Phosphotyrosine protein phosphatases I"/>
    <property type="match status" value="1"/>
</dbReference>
<dbReference type="GO" id="GO:0046685">
    <property type="term" value="P:response to arsenic-containing substance"/>
    <property type="evidence" value="ECO:0007669"/>
    <property type="project" value="UniProtKB-KW"/>
</dbReference>
<feature type="domain" description="Phosphotyrosine protein phosphatase I" evidence="2">
    <location>
        <begin position="1"/>
        <end position="135"/>
    </location>
</feature>
<comment type="caution">
    <text evidence="3">The sequence shown here is derived from an EMBL/GenBank/DDBJ whole genome shotgun (WGS) entry which is preliminary data.</text>
</comment>
<dbReference type="InterPro" id="IPR023485">
    <property type="entry name" value="Ptyr_pPase"/>
</dbReference>
<dbReference type="RefSeq" id="WP_138179806.1">
    <property type="nucleotide sequence ID" value="NZ_VBUI01000005.1"/>
</dbReference>
<accession>A0A5R8MKN5</accession>
<evidence type="ECO:0000313" key="3">
    <source>
        <dbReference type="EMBL" id="TLF52540.1"/>
    </source>
</evidence>
<dbReference type="Gene3D" id="3.40.50.2300">
    <property type="match status" value="1"/>
</dbReference>
<sequence length="167" mass="18080">MNVLFLCTGNACRSIYAEALFNQLTETRHRAWSGGSHPTGEINPLVLIWLEKAGIPTRGLASKSWDDLEVTPDAVITVCDDAAGEACPLFLGKAVRAHWGVPAPSRAKGSEADIEAAFASTFGALRRRIEAMLALPLDRLSDDALRQALEEIHQRASREETPQGDTA</sequence>
<dbReference type="InterPro" id="IPR036196">
    <property type="entry name" value="Ptyr_pPase_sf"/>
</dbReference>
<dbReference type="OrthoDB" id="9793058at2"/>
<dbReference type="Pfam" id="PF01451">
    <property type="entry name" value="LMWPc"/>
    <property type="match status" value="1"/>
</dbReference>
<evidence type="ECO:0000256" key="1">
    <source>
        <dbReference type="ARBA" id="ARBA00022849"/>
    </source>
</evidence>
<dbReference type="EMBL" id="VBUI01000005">
    <property type="protein sequence ID" value="TLF52540.1"/>
    <property type="molecule type" value="Genomic_DNA"/>
</dbReference>
<evidence type="ECO:0000259" key="2">
    <source>
        <dbReference type="SMART" id="SM00226"/>
    </source>
</evidence>
<dbReference type="PANTHER" id="PTHR43428">
    <property type="entry name" value="ARSENATE REDUCTASE"/>
    <property type="match status" value="1"/>
</dbReference>
<keyword evidence="4" id="KW-1185">Reference proteome</keyword>